<evidence type="ECO:0000256" key="1">
    <source>
        <dbReference type="ARBA" id="ARBA00022574"/>
    </source>
</evidence>
<dbReference type="InterPro" id="IPR015943">
    <property type="entry name" value="WD40/YVTN_repeat-like_dom_sf"/>
</dbReference>
<evidence type="ECO:0000313" key="4">
    <source>
        <dbReference type="EMBL" id="TBU60033.1"/>
    </source>
</evidence>
<organism evidence="4 5">
    <name type="scientific">Dichomitus squalens</name>
    <dbReference type="NCBI Taxonomy" id="114155"/>
    <lineage>
        <taxon>Eukaryota</taxon>
        <taxon>Fungi</taxon>
        <taxon>Dikarya</taxon>
        <taxon>Basidiomycota</taxon>
        <taxon>Agaricomycotina</taxon>
        <taxon>Agaricomycetes</taxon>
        <taxon>Polyporales</taxon>
        <taxon>Polyporaceae</taxon>
        <taxon>Dichomitus</taxon>
    </lineage>
</organism>
<keyword evidence="2" id="KW-0677">Repeat</keyword>
<dbReference type="SMART" id="SM00320">
    <property type="entry name" value="WD40"/>
    <property type="match status" value="2"/>
</dbReference>
<evidence type="ECO:0000256" key="3">
    <source>
        <dbReference type="PROSITE-ProRule" id="PRU00221"/>
    </source>
</evidence>
<proteinExistence type="predicted"/>
<dbReference type="InterPro" id="IPR036322">
    <property type="entry name" value="WD40_repeat_dom_sf"/>
</dbReference>
<sequence length="427" mass="47793">MDDLANSLRPSRLVSSIAQSPALPWEVIERAIDLCSGDKATLCAFALTCSQLHPRSLFVLFTNVDLRSLKQLVAFYHAVQAQSHLQPVVKSLSFPWGDLSESPFPLLSILPGLRNVTFNSIYPVIRDDIQLSQSTLLCGLQSLTIRDAVFRTQTAFLRFLSAFPNIEDLTCESLHLIIHEGSGIVQDHPSCRLQLRTLNILQDVDQHVAELLVHIAQPAITSPPAVPEPARQDRQTSLTWWTPVGPKRLHHAIGVLRGSPRAIRHVTLVLWDSDVGSLHRKCCRPANLELFATLESVLLEYNCHRVLLTVPGIPVLKKRKTISWSDEFSKCFRPVSEKWALTEDVRYYGRWVATASEDSTIILWDAHDAHISQEWLSRDGELLGLAFSPDSRHLASAGGDGNVTIWDISRSSYRVAVLEVIIPTLYD</sequence>
<dbReference type="Pfam" id="PF00400">
    <property type="entry name" value="WD40"/>
    <property type="match status" value="2"/>
</dbReference>
<keyword evidence="5" id="KW-1185">Reference proteome</keyword>
<dbReference type="PROSITE" id="PS50294">
    <property type="entry name" value="WD_REPEATS_REGION"/>
    <property type="match status" value="1"/>
</dbReference>
<dbReference type="InterPro" id="IPR001680">
    <property type="entry name" value="WD40_rpt"/>
</dbReference>
<dbReference type="InterPro" id="IPR019775">
    <property type="entry name" value="WD40_repeat_CS"/>
</dbReference>
<dbReference type="EMBL" id="ML145108">
    <property type="protein sequence ID" value="TBU60033.1"/>
    <property type="molecule type" value="Genomic_DNA"/>
</dbReference>
<keyword evidence="1 3" id="KW-0853">WD repeat</keyword>
<name>A0A4Q9PZ22_9APHY</name>
<reference evidence="4 5" key="1">
    <citation type="submission" date="2019-01" db="EMBL/GenBank/DDBJ databases">
        <title>Draft genome sequences of three monokaryotic isolates of the white-rot basidiomycete fungus Dichomitus squalens.</title>
        <authorList>
            <consortium name="DOE Joint Genome Institute"/>
            <person name="Lopez S.C."/>
            <person name="Andreopoulos B."/>
            <person name="Pangilinan J."/>
            <person name="Lipzen A."/>
            <person name="Riley R."/>
            <person name="Ahrendt S."/>
            <person name="Ng V."/>
            <person name="Barry K."/>
            <person name="Daum C."/>
            <person name="Grigoriev I.V."/>
            <person name="Hilden K.S."/>
            <person name="Makela M.R."/>
            <person name="de Vries R.P."/>
        </authorList>
    </citation>
    <scope>NUCLEOTIDE SEQUENCE [LARGE SCALE GENOMIC DNA]</scope>
    <source>
        <strain evidence="4 5">CBS 464.89</strain>
    </source>
</reference>
<accession>A0A4Q9PZ22</accession>
<evidence type="ECO:0000313" key="5">
    <source>
        <dbReference type="Proteomes" id="UP000292082"/>
    </source>
</evidence>
<dbReference type="Gene3D" id="2.130.10.10">
    <property type="entry name" value="YVTN repeat-like/Quinoprotein amine dehydrogenase"/>
    <property type="match status" value="1"/>
</dbReference>
<dbReference type="PROSITE" id="PS50082">
    <property type="entry name" value="WD_REPEATS_2"/>
    <property type="match status" value="1"/>
</dbReference>
<dbReference type="PROSITE" id="PS00678">
    <property type="entry name" value="WD_REPEATS_1"/>
    <property type="match status" value="1"/>
</dbReference>
<dbReference type="Proteomes" id="UP000292082">
    <property type="component" value="Unassembled WGS sequence"/>
</dbReference>
<dbReference type="AlphaFoldDB" id="A0A4Q9PZ22"/>
<gene>
    <name evidence="4" type="ORF">BD310DRAFT_357816</name>
</gene>
<protein>
    <submittedName>
        <fullName evidence="4">Uncharacterized protein</fullName>
    </submittedName>
</protein>
<dbReference type="PANTHER" id="PTHR19848">
    <property type="entry name" value="WD40 REPEAT PROTEIN"/>
    <property type="match status" value="1"/>
</dbReference>
<evidence type="ECO:0000256" key="2">
    <source>
        <dbReference type="ARBA" id="ARBA00022737"/>
    </source>
</evidence>
<dbReference type="PANTHER" id="PTHR19848:SF8">
    <property type="entry name" value="F-BOX AND WD REPEAT DOMAIN CONTAINING 7"/>
    <property type="match status" value="1"/>
</dbReference>
<feature type="repeat" description="WD" evidence="3">
    <location>
        <begin position="375"/>
        <end position="416"/>
    </location>
</feature>
<dbReference type="SUPFAM" id="SSF50978">
    <property type="entry name" value="WD40 repeat-like"/>
    <property type="match status" value="1"/>
</dbReference>
<dbReference type="STRING" id="114155.A0A4Q9PZ22"/>